<dbReference type="PANTHER" id="PTHR43031:SF1">
    <property type="entry name" value="PYRIDINE NUCLEOTIDE-DISULPHIDE OXIDOREDUCTASE"/>
    <property type="match status" value="1"/>
</dbReference>
<dbReference type="InterPro" id="IPR036873">
    <property type="entry name" value="Rhodanese-like_dom_sf"/>
</dbReference>
<dbReference type="KEGG" id="sll:SLITO_v1c00650"/>
<dbReference type="CDD" id="cd00158">
    <property type="entry name" value="RHOD"/>
    <property type="match status" value="1"/>
</dbReference>
<sequence length="131" mass="16195">MQWLDLIFKLIQKIFRRESFKKKYKVINQKKLKNILKNKKWQVIDLRNKVDYEEHHLENTTNVPAWNFNFTYFKLIDKNKKILLISNDYRSNLYIYKNLKRKGFKVKLLNTGYKNIRNNEIYDPMTKVVIY</sequence>
<dbReference type="PANTHER" id="PTHR43031">
    <property type="entry name" value="FAD-DEPENDENT OXIDOREDUCTASE"/>
    <property type="match status" value="1"/>
</dbReference>
<dbReference type="STRING" id="216942.SLITO_v1c00650"/>
<dbReference type="InterPro" id="IPR050229">
    <property type="entry name" value="GlpE_sulfurtransferase"/>
</dbReference>
<feature type="domain" description="Rhodanese" evidence="1">
    <location>
        <begin position="37"/>
        <end position="121"/>
    </location>
</feature>
<evidence type="ECO:0000313" key="2">
    <source>
        <dbReference type="EMBL" id="AKX33733.1"/>
    </source>
</evidence>
<gene>
    <name evidence="2" type="ORF">SLITO_v1c00650</name>
</gene>
<dbReference type="EMBL" id="CP012357">
    <property type="protein sequence ID" value="AKX33733.1"/>
    <property type="molecule type" value="Genomic_DNA"/>
</dbReference>
<dbReference type="Pfam" id="PF00581">
    <property type="entry name" value="Rhodanese"/>
    <property type="match status" value="1"/>
</dbReference>
<evidence type="ECO:0000259" key="1">
    <source>
        <dbReference type="PROSITE" id="PS50206"/>
    </source>
</evidence>
<dbReference type="Proteomes" id="UP000067476">
    <property type="component" value="Chromosome"/>
</dbReference>
<organism evidence="2 3">
    <name type="scientific">Spiroplasma litorale</name>
    <dbReference type="NCBI Taxonomy" id="216942"/>
    <lineage>
        <taxon>Bacteria</taxon>
        <taxon>Bacillati</taxon>
        <taxon>Mycoplasmatota</taxon>
        <taxon>Mollicutes</taxon>
        <taxon>Entomoplasmatales</taxon>
        <taxon>Spiroplasmataceae</taxon>
        <taxon>Spiroplasma</taxon>
    </lineage>
</organism>
<dbReference type="AlphaFoldDB" id="A0A0K1W0N1"/>
<proteinExistence type="predicted"/>
<dbReference type="Gene3D" id="3.40.250.10">
    <property type="entry name" value="Rhodanese-like domain"/>
    <property type="match status" value="1"/>
</dbReference>
<protein>
    <recommendedName>
        <fullName evidence="1">Rhodanese domain-containing protein</fullName>
    </recommendedName>
</protein>
<evidence type="ECO:0000313" key="3">
    <source>
        <dbReference type="Proteomes" id="UP000067476"/>
    </source>
</evidence>
<dbReference type="PATRIC" id="fig|216942.3.peg.65"/>
<dbReference type="InterPro" id="IPR001763">
    <property type="entry name" value="Rhodanese-like_dom"/>
</dbReference>
<accession>A0A0K1W0N1</accession>
<dbReference type="SUPFAM" id="SSF52821">
    <property type="entry name" value="Rhodanese/Cell cycle control phosphatase"/>
    <property type="match status" value="1"/>
</dbReference>
<dbReference type="OrthoDB" id="389504at2"/>
<dbReference type="RefSeq" id="WP_075057834.1">
    <property type="nucleotide sequence ID" value="NZ_CP012357.1"/>
</dbReference>
<reference evidence="2 3" key="1">
    <citation type="journal article" date="2015" name="Genome Announc.">
        <title>Complete Genome Sequence of Spiroplasma litorale TN-1T (DSM 21781), a Bacterium Isolated from a Green-Eyed Horsefly (Tabanus nigrovittatus).</title>
        <authorList>
            <person name="Lo W.S."/>
            <person name="Lai Y.C."/>
            <person name="Lien Y.W."/>
            <person name="Wang T.H."/>
            <person name="Kuo C.H."/>
        </authorList>
    </citation>
    <scope>NUCLEOTIDE SEQUENCE [LARGE SCALE GENOMIC DNA]</scope>
    <source>
        <strain evidence="2 3">TN-1</strain>
    </source>
</reference>
<keyword evidence="3" id="KW-1185">Reference proteome</keyword>
<name>A0A0K1W0N1_9MOLU</name>
<dbReference type="PROSITE" id="PS50206">
    <property type="entry name" value="RHODANESE_3"/>
    <property type="match status" value="1"/>
</dbReference>